<evidence type="ECO:0000313" key="1">
    <source>
        <dbReference type="EMBL" id="CCB43976.1"/>
    </source>
</evidence>
<gene>
    <name evidence="1" type="ordered locus">VIT_10s0116g01430</name>
</gene>
<name>F6GVJ2_VITVI</name>
<sequence length="48" mass="5732">MLQQIFPYCICRWLISNTDHYQRGLGLLCNDDFVLRLLRNYPSSHETS</sequence>
<proteinExistence type="predicted"/>
<protein>
    <submittedName>
        <fullName evidence="1">Uncharacterized protein</fullName>
    </submittedName>
</protein>
<dbReference type="EMBL" id="FN594953">
    <property type="protein sequence ID" value="CCB43976.1"/>
    <property type="molecule type" value="Genomic_DNA"/>
</dbReference>
<reference evidence="2" key="1">
    <citation type="journal article" date="2007" name="Nature">
        <title>The grapevine genome sequence suggests ancestral hexaploidization in major angiosperm phyla.</title>
        <authorList>
            <consortium name="The French-Italian Public Consortium for Grapevine Genome Characterization."/>
            <person name="Jaillon O."/>
            <person name="Aury J.-M."/>
            <person name="Noel B."/>
            <person name="Policriti A."/>
            <person name="Clepet C."/>
            <person name="Casagrande A."/>
            <person name="Choisne N."/>
            <person name="Aubourg S."/>
            <person name="Vitulo N."/>
            <person name="Jubin C."/>
            <person name="Vezzi A."/>
            <person name="Legeai F."/>
            <person name="Hugueney P."/>
            <person name="Dasilva C."/>
            <person name="Horner D."/>
            <person name="Mica E."/>
            <person name="Jublot D."/>
            <person name="Poulain J."/>
            <person name="Bruyere C."/>
            <person name="Billault A."/>
            <person name="Segurens B."/>
            <person name="Gouyvenoux M."/>
            <person name="Ugarte E."/>
            <person name="Cattonaro F."/>
            <person name="Anthouard V."/>
            <person name="Vico V."/>
            <person name="Del Fabbro C."/>
            <person name="Alaux M."/>
            <person name="Di Gaspero G."/>
            <person name="Dumas V."/>
            <person name="Felice N."/>
            <person name="Paillard S."/>
            <person name="Juman I."/>
            <person name="Moroldo M."/>
            <person name="Scalabrin S."/>
            <person name="Canaguier A."/>
            <person name="Le Clainche I."/>
            <person name="Malacrida G."/>
            <person name="Durand E."/>
            <person name="Pesole G."/>
            <person name="Laucou V."/>
            <person name="Chatelet P."/>
            <person name="Merdinoglu D."/>
            <person name="Delledonne M."/>
            <person name="Pezzotti M."/>
            <person name="Lecharny A."/>
            <person name="Scarpelli C."/>
            <person name="Artiguenave F."/>
            <person name="Pe M.E."/>
            <person name="Valle G."/>
            <person name="Morgante M."/>
            <person name="Caboche M."/>
            <person name="Adam-Blondon A.-F."/>
            <person name="Weissenbach J."/>
            <person name="Quetier F."/>
            <person name="Wincker P."/>
        </authorList>
    </citation>
    <scope>NUCLEOTIDE SEQUENCE [LARGE SCALE GENOMIC DNA]</scope>
    <source>
        <strain evidence="2">cv. Pinot noir / PN40024</strain>
    </source>
</reference>
<dbReference type="PaxDb" id="29760-VIT_10s0116g01430.t01"/>
<organism evidence="1 2">
    <name type="scientific">Vitis vinifera</name>
    <name type="common">Grape</name>
    <dbReference type="NCBI Taxonomy" id="29760"/>
    <lineage>
        <taxon>Eukaryota</taxon>
        <taxon>Viridiplantae</taxon>
        <taxon>Streptophyta</taxon>
        <taxon>Embryophyta</taxon>
        <taxon>Tracheophyta</taxon>
        <taxon>Spermatophyta</taxon>
        <taxon>Magnoliopsida</taxon>
        <taxon>eudicotyledons</taxon>
        <taxon>Gunneridae</taxon>
        <taxon>Pentapetalae</taxon>
        <taxon>rosids</taxon>
        <taxon>Vitales</taxon>
        <taxon>Vitaceae</taxon>
        <taxon>Viteae</taxon>
        <taxon>Vitis</taxon>
    </lineage>
</organism>
<dbReference type="InParanoid" id="F6GVJ2"/>
<evidence type="ECO:0000313" key="2">
    <source>
        <dbReference type="Proteomes" id="UP000009183"/>
    </source>
</evidence>
<dbReference type="AlphaFoldDB" id="F6GVJ2"/>
<dbReference type="Proteomes" id="UP000009183">
    <property type="component" value="Chromosome 10, unordered"/>
</dbReference>
<keyword evidence="2" id="KW-1185">Reference proteome</keyword>
<dbReference type="HOGENOM" id="CLU_3161010_0_0_1"/>
<accession>F6GVJ2</accession>